<dbReference type="EMBL" id="SBLB01000003">
    <property type="protein sequence ID" value="RYC69674.1"/>
    <property type="molecule type" value="Genomic_DNA"/>
</dbReference>
<evidence type="ECO:0000256" key="3">
    <source>
        <dbReference type="ARBA" id="ARBA00022679"/>
    </source>
</evidence>
<name>A0A4Q2UK76_9BACT</name>
<evidence type="ECO:0000259" key="9">
    <source>
        <dbReference type="Pfam" id="PF01555"/>
    </source>
</evidence>
<reference evidence="10 11" key="1">
    <citation type="submission" date="2019-01" db="EMBL/GenBank/DDBJ databases">
        <title>Spirosoma flava sp. nov., a propanil-degrading bacterium isolated from herbicide-contaminated soil.</title>
        <authorList>
            <person name="Zhang L."/>
            <person name="Jiang J.-D."/>
        </authorList>
    </citation>
    <scope>NUCLEOTIDE SEQUENCE [LARGE SCALE GENOMIC DNA]</scope>
    <source>
        <strain evidence="10 11">TY50</strain>
    </source>
</reference>
<comment type="similarity">
    <text evidence="1">Belongs to the N(4)/N(6)-methyltransferase family. N(4) subfamily.</text>
</comment>
<keyword evidence="11" id="KW-1185">Reference proteome</keyword>
<evidence type="ECO:0000256" key="1">
    <source>
        <dbReference type="ARBA" id="ARBA00010203"/>
    </source>
</evidence>
<dbReference type="GO" id="GO:0009307">
    <property type="term" value="P:DNA restriction-modification system"/>
    <property type="evidence" value="ECO:0007669"/>
    <property type="project" value="UniProtKB-KW"/>
</dbReference>
<keyword evidence="3 10" id="KW-0808">Transferase</keyword>
<evidence type="ECO:0000256" key="2">
    <source>
        <dbReference type="ARBA" id="ARBA00022603"/>
    </source>
</evidence>
<dbReference type="GO" id="GO:0003677">
    <property type="term" value="F:DNA binding"/>
    <property type="evidence" value="ECO:0007669"/>
    <property type="project" value="UniProtKB-KW"/>
</dbReference>
<dbReference type="GO" id="GO:0009007">
    <property type="term" value="F:site-specific DNA-methyltransferase (adenine-specific) activity"/>
    <property type="evidence" value="ECO:0007669"/>
    <property type="project" value="TreeGrafter"/>
</dbReference>
<dbReference type="PRINTS" id="PR00508">
    <property type="entry name" value="S21N4MTFRASE"/>
</dbReference>
<organism evidence="10 11">
    <name type="scientific">Spirosoma sordidisoli</name>
    <dbReference type="NCBI Taxonomy" id="2502893"/>
    <lineage>
        <taxon>Bacteria</taxon>
        <taxon>Pseudomonadati</taxon>
        <taxon>Bacteroidota</taxon>
        <taxon>Cytophagia</taxon>
        <taxon>Cytophagales</taxon>
        <taxon>Cytophagaceae</taxon>
        <taxon>Spirosoma</taxon>
    </lineage>
</organism>
<proteinExistence type="inferred from homology"/>
<evidence type="ECO:0000256" key="7">
    <source>
        <dbReference type="ARBA" id="ARBA00049120"/>
    </source>
</evidence>
<dbReference type="EC" id="2.1.1.-" evidence="8"/>
<dbReference type="PANTHER" id="PTHR13370:SF3">
    <property type="entry name" value="TRNA (GUANINE(10)-N2)-METHYLTRANSFERASE HOMOLOG"/>
    <property type="match status" value="1"/>
</dbReference>
<evidence type="ECO:0000256" key="5">
    <source>
        <dbReference type="ARBA" id="ARBA00022747"/>
    </source>
</evidence>
<comment type="caution">
    <text evidence="10">The sequence shown here is derived from an EMBL/GenBank/DDBJ whole genome shotgun (WGS) entry which is preliminary data.</text>
</comment>
<accession>A0A4Q2UK76</accession>
<dbReference type="InterPro" id="IPR029063">
    <property type="entry name" value="SAM-dependent_MTases_sf"/>
</dbReference>
<dbReference type="InterPro" id="IPR002941">
    <property type="entry name" value="DNA_methylase_N4/N6"/>
</dbReference>
<dbReference type="GO" id="GO:0032259">
    <property type="term" value="P:methylation"/>
    <property type="evidence" value="ECO:0007669"/>
    <property type="project" value="UniProtKB-KW"/>
</dbReference>
<evidence type="ECO:0000256" key="8">
    <source>
        <dbReference type="RuleBase" id="RU362026"/>
    </source>
</evidence>
<dbReference type="PROSITE" id="PS00093">
    <property type="entry name" value="N4_MTASE"/>
    <property type="match status" value="1"/>
</dbReference>
<dbReference type="Pfam" id="PF01555">
    <property type="entry name" value="N6_N4_Mtase"/>
    <property type="match status" value="1"/>
</dbReference>
<evidence type="ECO:0000313" key="11">
    <source>
        <dbReference type="Proteomes" id="UP000290407"/>
    </source>
</evidence>
<dbReference type="InterPro" id="IPR001091">
    <property type="entry name" value="RM_Methyltransferase"/>
</dbReference>
<comment type="catalytic activity">
    <reaction evidence="7">
        <text>a 2'-deoxycytidine in DNA + S-adenosyl-L-methionine = an N(4)-methyl-2'-deoxycytidine in DNA + S-adenosyl-L-homocysteine + H(+)</text>
        <dbReference type="Rhea" id="RHEA:16857"/>
        <dbReference type="Rhea" id="RHEA-COMP:11369"/>
        <dbReference type="Rhea" id="RHEA-COMP:13674"/>
        <dbReference type="ChEBI" id="CHEBI:15378"/>
        <dbReference type="ChEBI" id="CHEBI:57856"/>
        <dbReference type="ChEBI" id="CHEBI:59789"/>
        <dbReference type="ChEBI" id="CHEBI:85452"/>
        <dbReference type="ChEBI" id="CHEBI:137933"/>
        <dbReference type="EC" id="2.1.1.113"/>
    </reaction>
</comment>
<dbReference type="PANTHER" id="PTHR13370">
    <property type="entry name" value="RNA METHYLASE-RELATED"/>
    <property type="match status" value="1"/>
</dbReference>
<dbReference type="Gene3D" id="3.40.50.150">
    <property type="entry name" value="Vaccinia Virus protein VP39"/>
    <property type="match status" value="1"/>
</dbReference>
<dbReference type="GO" id="GO:0015667">
    <property type="term" value="F:site-specific DNA-methyltransferase (cytosine-N4-specific) activity"/>
    <property type="evidence" value="ECO:0007669"/>
    <property type="project" value="UniProtKB-EC"/>
</dbReference>
<dbReference type="Proteomes" id="UP000290407">
    <property type="component" value="Unassembled WGS sequence"/>
</dbReference>
<evidence type="ECO:0000313" key="10">
    <source>
        <dbReference type="EMBL" id="RYC69674.1"/>
    </source>
</evidence>
<gene>
    <name evidence="10" type="ORF">EQG79_13820</name>
</gene>
<keyword evidence="4" id="KW-0949">S-adenosyl-L-methionine</keyword>
<evidence type="ECO:0000256" key="4">
    <source>
        <dbReference type="ARBA" id="ARBA00022691"/>
    </source>
</evidence>
<feature type="domain" description="DNA methylase N-4/N-6" evidence="9">
    <location>
        <begin position="23"/>
        <end position="329"/>
    </location>
</feature>
<evidence type="ECO:0000256" key="6">
    <source>
        <dbReference type="ARBA" id="ARBA00023125"/>
    </source>
</evidence>
<dbReference type="InterPro" id="IPR017985">
    <property type="entry name" value="MeTrfase_CN4_CS"/>
</dbReference>
<dbReference type="GO" id="GO:0005737">
    <property type="term" value="C:cytoplasm"/>
    <property type="evidence" value="ECO:0007669"/>
    <property type="project" value="TreeGrafter"/>
</dbReference>
<keyword evidence="2 10" id="KW-0489">Methyltransferase</keyword>
<dbReference type="SUPFAM" id="SSF53335">
    <property type="entry name" value="S-adenosyl-L-methionine-dependent methyltransferases"/>
    <property type="match status" value="1"/>
</dbReference>
<protein>
    <recommendedName>
        <fullName evidence="8">Methyltransferase</fullName>
        <ecNumber evidence="8">2.1.1.-</ecNumber>
    </recommendedName>
</protein>
<dbReference type="AlphaFoldDB" id="A0A4Q2UK76"/>
<keyword evidence="6" id="KW-0238">DNA-binding</keyword>
<keyword evidence="5" id="KW-0680">Restriction system</keyword>
<dbReference type="RefSeq" id="WP_129601940.1">
    <property type="nucleotide sequence ID" value="NZ_SBLB01000003.1"/>
</dbReference>
<dbReference type="GO" id="GO:0008170">
    <property type="term" value="F:N-methyltransferase activity"/>
    <property type="evidence" value="ECO:0007669"/>
    <property type="project" value="InterPro"/>
</dbReference>
<sequence length="351" mass="39091">MQINIIHKVDAKAGFAMLPDNSVDCIVTSPPYFGLRSYLDDDDPDKHMEIGLEESPAQYIARMVDVFREARRVLKKTGTCWINIGDSYANDGKWGGHTGGKHAKALHDSPIGRNKRYTGLKPKDLMMIPHRLAIALQDDGWWVRQDIVWHKKNPMPESVTDRCTKAHEYIFLLSKSAKYYFDHEAIKEPAVVGANGSVFHTGKTGIHQLGRASVKPRASGNKSHKYVSVHEQLDTEEHRTKSGLLKISDVAYEKRNRRSVWSVSTKGFADAHFAVFPVELIKPCIMAGCPAGGVVVDPFMGSGSTAIAARLTKRNYIGFDLKQAYVDMADARILKTLGPIDHAIKPRVLTL</sequence>